<comment type="caution">
    <text evidence="1">The sequence shown here is derived from an EMBL/GenBank/DDBJ whole genome shotgun (WGS) entry which is preliminary data.</text>
</comment>
<dbReference type="PANTHER" id="PTHR12993:SF30">
    <property type="entry name" value="N-ACETYL-ALPHA-D-GLUCOSAMINYL L-MALATE DEACETYLASE 1"/>
    <property type="match status" value="1"/>
</dbReference>
<dbReference type="InterPro" id="IPR003737">
    <property type="entry name" value="GlcNAc_PI_deacetylase-related"/>
</dbReference>
<evidence type="ECO:0000313" key="2">
    <source>
        <dbReference type="Proteomes" id="UP001185012"/>
    </source>
</evidence>
<protein>
    <submittedName>
        <fullName evidence="1">Bacillithiol biosynthesis deacetylase BshB1</fullName>
    </submittedName>
</protein>
<proteinExistence type="predicted"/>
<dbReference type="Proteomes" id="UP001185012">
    <property type="component" value="Unassembled WGS sequence"/>
</dbReference>
<dbReference type="InterPro" id="IPR023842">
    <property type="entry name" value="Bacillithiol_biosynth_BshB1"/>
</dbReference>
<dbReference type="SUPFAM" id="SSF102588">
    <property type="entry name" value="LmbE-like"/>
    <property type="match status" value="1"/>
</dbReference>
<dbReference type="Pfam" id="PF02585">
    <property type="entry name" value="PIG-L"/>
    <property type="match status" value="1"/>
</dbReference>
<evidence type="ECO:0000313" key="1">
    <source>
        <dbReference type="EMBL" id="MDR6224462.1"/>
    </source>
</evidence>
<dbReference type="NCBIfam" id="TIGR04001">
    <property type="entry name" value="thiol_BshB1"/>
    <property type="match status" value="1"/>
</dbReference>
<reference evidence="1 2" key="1">
    <citation type="submission" date="2023-07" db="EMBL/GenBank/DDBJ databases">
        <title>Genomic Encyclopedia of Type Strains, Phase IV (KMG-IV): sequencing the most valuable type-strain genomes for metagenomic binning, comparative biology and taxonomic classification.</title>
        <authorList>
            <person name="Goeker M."/>
        </authorList>
    </citation>
    <scope>NUCLEOTIDE SEQUENCE [LARGE SCALE GENOMIC DNA]</scope>
    <source>
        <strain evidence="1 2">DSM 45903</strain>
    </source>
</reference>
<sequence length="237" mass="26314">MTSTVDLLAFGAHPDDVEIGTSGILWKHARQGFKTAICDLTDGELSSNGDVVRRRAEADRAGEILGLTRRLRLGLPDRGLTGTAEQLNAVVQVIRMLKPRVVLAPHWEDRHPDHTACARMVKEAVFDAAIRKRELDTGEAPHRVEQLFHYFINHTGKADVIVDVSEGYEQKEAAILAYESQFVPGPGRVETPLNRPTYLPMIRGRDQLWGHEIGVLYGEGLVSPRPIAMGTLIPERD</sequence>
<dbReference type="InterPro" id="IPR024078">
    <property type="entry name" value="LmbE-like_dom_sf"/>
</dbReference>
<dbReference type="EMBL" id="JAVDQG010000001">
    <property type="protein sequence ID" value="MDR6224462.1"/>
    <property type="molecule type" value="Genomic_DNA"/>
</dbReference>
<name>A0ABU1II70_9BACL</name>
<keyword evidence="2" id="KW-1185">Reference proteome</keyword>
<accession>A0ABU1II70</accession>
<gene>
    <name evidence="1" type="ORF">JOE21_000450</name>
</gene>
<organism evidence="1 2">
    <name type="scientific">Desmospora profundinema</name>
    <dbReference type="NCBI Taxonomy" id="1571184"/>
    <lineage>
        <taxon>Bacteria</taxon>
        <taxon>Bacillati</taxon>
        <taxon>Bacillota</taxon>
        <taxon>Bacilli</taxon>
        <taxon>Bacillales</taxon>
        <taxon>Thermoactinomycetaceae</taxon>
        <taxon>Desmospora</taxon>
    </lineage>
</organism>
<dbReference type="PANTHER" id="PTHR12993">
    <property type="entry name" value="N-ACETYLGLUCOSAMINYL-PHOSPHATIDYLINOSITOL DE-N-ACETYLASE-RELATED"/>
    <property type="match status" value="1"/>
</dbReference>
<dbReference type="Gene3D" id="3.40.50.10320">
    <property type="entry name" value="LmbE-like"/>
    <property type="match status" value="1"/>
</dbReference>